<name>A0ABW4JPA7_9HYPH</name>
<feature type="transmembrane region" description="Helical" evidence="4">
    <location>
        <begin position="95"/>
        <end position="116"/>
    </location>
</feature>
<keyword evidence="6" id="KW-1185">Reference proteome</keyword>
<proteinExistence type="inferred from homology"/>
<dbReference type="RefSeq" id="WP_149894281.1">
    <property type="nucleotide sequence ID" value="NZ_JBHUFA010000001.1"/>
</dbReference>
<comment type="similarity">
    <text evidence="2">Belongs to the CDP-alcohol phosphatidyltransferase class-I family.</text>
</comment>
<dbReference type="Gene3D" id="1.20.120.1760">
    <property type="match status" value="1"/>
</dbReference>
<feature type="transmembrane region" description="Helical" evidence="4">
    <location>
        <begin position="39"/>
        <end position="57"/>
    </location>
</feature>
<evidence type="ECO:0000256" key="1">
    <source>
        <dbReference type="ARBA" id="ARBA00022679"/>
    </source>
</evidence>
<dbReference type="InterPro" id="IPR048254">
    <property type="entry name" value="CDP_ALCOHOL_P_TRANSF_CS"/>
</dbReference>
<feature type="transmembrane region" description="Helical" evidence="4">
    <location>
        <begin position="63"/>
        <end position="83"/>
    </location>
</feature>
<dbReference type="InterPro" id="IPR000462">
    <property type="entry name" value="CDP-OH_P_trans"/>
</dbReference>
<dbReference type="PROSITE" id="PS00379">
    <property type="entry name" value="CDP_ALCOHOL_P_TRANSF"/>
    <property type="match status" value="1"/>
</dbReference>
<dbReference type="InterPro" id="IPR043130">
    <property type="entry name" value="CDP-OH_PTrfase_TM_dom"/>
</dbReference>
<feature type="transmembrane region" description="Helical" evidence="4">
    <location>
        <begin position="244"/>
        <end position="265"/>
    </location>
</feature>
<keyword evidence="4" id="KW-1133">Transmembrane helix</keyword>
<evidence type="ECO:0000256" key="4">
    <source>
        <dbReference type="SAM" id="Phobius"/>
    </source>
</evidence>
<evidence type="ECO:0000256" key="3">
    <source>
        <dbReference type="SAM" id="MobiDB-lite"/>
    </source>
</evidence>
<dbReference type="GO" id="GO:0016740">
    <property type="term" value="F:transferase activity"/>
    <property type="evidence" value="ECO:0007669"/>
    <property type="project" value="UniProtKB-KW"/>
</dbReference>
<feature type="transmembrane region" description="Helical" evidence="4">
    <location>
        <begin position="128"/>
        <end position="148"/>
    </location>
</feature>
<dbReference type="Pfam" id="PF01066">
    <property type="entry name" value="CDP-OH_P_transf"/>
    <property type="match status" value="1"/>
</dbReference>
<keyword evidence="4" id="KW-0472">Membrane</keyword>
<keyword evidence="1 2" id="KW-0808">Transferase</keyword>
<protein>
    <submittedName>
        <fullName evidence="5">CDP-alcohol phosphatidyltransferase family protein</fullName>
        <ecNumber evidence="5">2.7.8.-</ecNumber>
    </submittedName>
</protein>
<feature type="region of interest" description="Disordered" evidence="3">
    <location>
        <begin position="1"/>
        <end position="23"/>
    </location>
</feature>
<keyword evidence="4" id="KW-0812">Transmembrane</keyword>
<accession>A0ABW4JPA7</accession>
<comment type="caution">
    <text evidence="5">The sequence shown here is derived from an EMBL/GenBank/DDBJ whole genome shotgun (WGS) entry which is preliminary data.</text>
</comment>
<dbReference type="EC" id="2.7.8.-" evidence="5"/>
<dbReference type="EMBL" id="JBHUFA010000001">
    <property type="protein sequence ID" value="MFD1693912.1"/>
    <property type="molecule type" value="Genomic_DNA"/>
</dbReference>
<feature type="transmembrane region" description="Helical" evidence="4">
    <location>
        <begin position="160"/>
        <end position="181"/>
    </location>
</feature>
<organism evidence="5 6">
    <name type="scientific">Roseibium aestuarii</name>
    <dbReference type="NCBI Taxonomy" id="2600299"/>
    <lineage>
        <taxon>Bacteria</taxon>
        <taxon>Pseudomonadati</taxon>
        <taxon>Pseudomonadota</taxon>
        <taxon>Alphaproteobacteria</taxon>
        <taxon>Hyphomicrobiales</taxon>
        <taxon>Stappiaceae</taxon>
        <taxon>Roseibium</taxon>
    </lineage>
</organism>
<evidence type="ECO:0000313" key="5">
    <source>
        <dbReference type="EMBL" id="MFD1693912.1"/>
    </source>
</evidence>
<dbReference type="Proteomes" id="UP001597327">
    <property type="component" value="Unassembled WGS sequence"/>
</dbReference>
<gene>
    <name evidence="5" type="ORF">ACFSC7_00130</name>
</gene>
<evidence type="ECO:0000256" key="2">
    <source>
        <dbReference type="RuleBase" id="RU003750"/>
    </source>
</evidence>
<evidence type="ECO:0000313" key="6">
    <source>
        <dbReference type="Proteomes" id="UP001597327"/>
    </source>
</evidence>
<sequence>MPPKDSPSPEGSAGHPSPAGGVAIAPAPAGTSPGLKRSALLALALIFPACAVTYWIAARALNLGPGAGSVALVLLALIFALVLRGLRHHPFPRFGPANVTTSLRAGLGVFAAAALVLGNDLSAADPRLWPLLALALLALVLDGLDGFLARRSHLSSRFGARYDMELDAFLILGLSLAVVALDKAGPWALLIGAMRYLFVAGSYVWPWLDGPLPPSWRRKAVCVWQIAALCLALVPSLPVASATMIAGSALLLLAWSFAVDIATLWRLGRQAS</sequence>
<reference evidence="6" key="1">
    <citation type="journal article" date="2019" name="Int. J. Syst. Evol. Microbiol.">
        <title>The Global Catalogue of Microorganisms (GCM) 10K type strain sequencing project: providing services to taxonomists for standard genome sequencing and annotation.</title>
        <authorList>
            <consortium name="The Broad Institute Genomics Platform"/>
            <consortium name="The Broad Institute Genome Sequencing Center for Infectious Disease"/>
            <person name="Wu L."/>
            <person name="Ma J."/>
        </authorList>
    </citation>
    <scope>NUCLEOTIDE SEQUENCE [LARGE SCALE GENOMIC DNA]</scope>
    <source>
        <strain evidence="6">JCM 3369</strain>
    </source>
</reference>